<dbReference type="PANTHER" id="PTHR31223">
    <property type="entry name" value="LOG FAMILY PROTEIN YJL055W"/>
    <property type="match status" value="1"/>
</dbReference>
<evidence type="ECO:0000256" key="6">
    <source>
        <dbReference type="ARBA" id="ARBA00049153"/>
    </source>
</evidence>
<dbReference type="GO" id="GO:0005829">
    <property type="term" value="C:cytosol"/>
    <property type="evidence" value="ECO:0007669"/>
    <property type="project" value="TreeGrafter"/>
</dbReference>
<dbReference type="GO" id="GO:0009691">
    <property type="term" value="P:cytokinin biosynthetic process"/>
    <property type="evidence" value="ECO:0007669"/>
    <property type="project" value="UniProtKB-KW"/>
</dbReference>
<dbReference type="AlphaFoldDB" id="A0AAD9WS11"/>
<gene>
    <name evidence="7" type="ORF">Ddye_023327</name>
</gene>
<dbReference type="PANTHER" id="PTHR31223:SF70">
    <property type="entry name" value="LOG FAMILY PROTEIN YJL055W"/>
    <property type="match status" value="1"/>
</dbReference>
<evidence type="ECO:0000256" key="2">
    <source>
        <dbReference type="ARBA" id="ARBA00012205"/>
    </source>
</evidence>
<comment type="catalytic activity">
    <reaction evidence="6">
        <text>9-ribosyl-trans-zeatin 5'-phosphate + H2O = trans-zeatin + D-ribose 5-phosphate</text>
        <dbReference type="Rhea" id="RHEA:48564"/>
        <dbReference type="ChEBI" id="CHEBI:15377"/>
        <dbReference type="ChEBI" id="CHEBI:16522"/>
        <dbReference type="ChEBI" id="CHEBI:78346"/>
        <dbReference type="ChEBI" id="CHEBI:87947"/>
        <dbReference type="EC" id="3.2.2.n1"/>
    </reaction>
</comment>
<dbReference type="Pfam" id="PF03641">
    <property type="entry name" value="Lysine_decarbox"/>
    <property type="match status" value="1"/>
</dbReference>
<comment type="caution">
    <text evidence="7">The sequence shown here is derived from an EMBL/GenBank/DDBJ whole genome shotgun (WGS) entry which is preliminary data.</text>
</comment>
<sequence>MPESLTAMLHHANAFIALPGGFGTLEKILTMESSAQLHIHEKPIATNAEMHQLFLASEEPPRPEGGTSSS</sequence>
<dbReference type="Proteomes" id="UP001280121">
    <property type="component" value="Unassembled WGS sequence"/>
</dbReference>
<dbReference type="SUPFAM" id="SSF102405">
    <property type="entry name" value="MCP/YpsA-like"/>
    <property type="match status" value="1"/>
</dbReference>
<comment type="function">
    <text evidence="4">Cytokinin-activating enzyme working in the direct activation pathway. Phosphoribohydrolase that converts inactive cytokinin nucleotides to the biologically active free-base forms.</text>
</comment>
<dbReference type="GO" id="GO:0005634">
    <property type="term" value="C:nucleus"/>
    <property type="evidence" value="ECO:0007669"/>
    <property type="project" value="TreeGrafter"/>
</dbReference>
<evidence type="ECO:0000256" key="4">
    <source>
        <dbReference type="ARBA" id="ARBA00024884"/>
    </source>
</evidence>
<evidence type="ECO:0000313" key="8">
    <source>
        <dbReference type="Proteomes" id="UP001280121"/>
    </source>
</evidence>
<evidence type="ECO:0000256" key="1">
    <source>
        <dbReference type="ARBA" id="ARBA00006763"/>
    </source>
</evidence>
<dbReference type="InterPro" id="IPR031100">
    <property type="entry name" value="LOG_fam"/>
</dbReference>
<comment type="similarity">
    <text evidence="1">Belongs to the LOG family.</text>
</comment>
<keyword evidence="3" id="KW-0203">Cytokinin biosynthesis</keyword>
<dbReference type="GO" id="GO:0016799">
    <property type="term" value="F:hydrolase activity, hydrolyzing N-glycosyl compounds"/>
    <property type="evidence" value="ECO:0007669"/>
    <property type="project" value="TreeGrafter"/>
</dbReference>
<organism evidence="7 8">
    <name type="scientific">Dipteronia dyeriana</name>
    <dbReference type="NCBI Taxonomy" id="168575"/>
    <lineage>
        <taxon>Eukaryota</taxon>
        <taxon>Viridiplantae</taxon>
        <taxon>Streptophyta</taxon>
        <taxon>Embryophyta</taxon>
        <taxon>Tracheophyta</taxon>
        <taxon>Spermatophyta</taxon>
        <taxon>Magnoliopsida</taxon>
        <taxon>eudicotyledons</taxon>
        <taxon>Gunneridae</taxon>
        <taxon>Pentapetalae</taxon>
        <taxon>rosids</taxon>
        <taxon>malvids</taxon>
        <taxon>Sapindales</taxon>
        <taxon>Sapindaceae</taxon>
        <taxon>Hippocastanoideae</taxon>
        <taxon>Acereae</taxon>
        <taxon>Dipteronia</taxon>
    </lineage>
</organism>
<dbReference type="EMBL" id="JANJYI010000007">
    <property type="protein sequence ID" value="KAK2641564.1"/>
    <property type="molecule type" value="Genomic_DNA"/>
</dbReference>
<accession>A0AAD9WS11</accession>
<proteinExistence type="inferred from homology"/>
<evidence type="ECO:0000313" key="7">
    <source>
        <dbReference type="EMBL" id="KAK2641564.1"/>
    </source>
</evidence>
<reference evidence="7" key="1">
    <citation type="journal article" date="2023" name="Plant J.">
        <title>Genome sequences and population genomics provide insights into the demographic history, inbreeding, and mutation load of two 'living fossil' tree species of Dipteronia.</title>
        <authorList>
            <person name="Feng Y."/>
            <person name="Comes H.P."/>
            <person name="Chen J."/>
            <person name="Zhu S."/>
            <person name="Lu R."/>
            <person name="Zhang X."/>
            <person name="Li P."/>
            <person name="Qiu J."/>
            <person name="Olsen K.M."/>
            <person name="Qiu Y."/>
        </authorList>
    </citation>
    <scope>NUCLEOTIDE SEQUENCE</scope>
    <source>
        <strain evidence="7">KIB01</strain>
    </source>
</reference>
<keyword evidence="8" id="KW-1185">Reference proteome</keyword>
<comment type="catalytic activity">
    <reaction evidence="5">
        <text>N(6)-(dimethylallyl)adenosine 5'-phosphate + H2O = N(6)-dimethylallyladenine + D-ribose 5-phosphate</text>
        <dbReference type="Rhea" id="RHEA:48560"/>
        <dbReference type="ChEBI" id="CHEBI:15377"/>
        <dbReference type="ChEBI" id="CHEBI:17660"/>
        <dbReference type="ChEBI" id="CHEBI:57526"/>
        <dbReference type="ChEBI" id="CHEBI:78346"/>
        <dbReference type="EC" id="3.2.2.n1"/>
    </reaction>
</comment>
<evidence type="ECO:0000256" key="3">
    <source>
        <dbReference type="ARBA" id="ARBA00022712"/>
    </source>
</evidence>
<name>A0AAD9WS11_9ROSI</name>
<dbReference type="Gene3D" id="3.40.50.450">
    <property type="match status" value="1"/>
</dbReference>
<dbReference type="EC" id="3.2.2.n1" evidence="2"/>
<evidence type="ECO:0000256" key="5">
    <source>
        <dbReference type="ARBA" id="ARBA00047718"/>
    </source>
</evidence>
<protein>
    <recommendedName>
        <fullName evidence="2">cytokinin riboside 5'-monophosphate phosphoribohydrolase</fullName>
        <ecNumber evidence="2">3.2.2.n1</ecNumber>
    </recommendedName>
</protein>